<organism evidence="6 7">
    <name type="scientific">Candidatus [Bacteroides] periocalifornicus</name>
    <dbReference type="NCBI Taxonomy" id="1702214"/>
    <lineage>
        <taxon>Bacteria</taxon>
        <taxon>Pseudomonadati</taxon>
        <taxon>Bacteroidota</taxon>
    </lineage>
</organism>
<feature type="binding site" evidence="5">
    <location>
        <position position="88"/>
    </location>
    <ligand>
        <name>Mg(2+)</name>
        <dbReference type="ChEBI" id="CHEBI:18420"/>
        <label>1</label>
        <note>catalytic</note>
    </ligand>
</feature>
<comment type="function">
    <text evidence="4">Converts adenosine-3',5'-bisphosphate (PAP) to AMP.</text>
</comment>
<comment type="caution">
    <text evidence="6">The sequence shown here is derived from an EMBL/GenBank/DDBJ whole genome shotgun (WGS) entry which is preliminary data.</text>
</comment>
<feature type="binding site" evidence="4">
    <location>
        <begin position="87"/>
        <end position="90"/>
    </location>
    <ligand>
        <name>substrate</name>
    </ligand>
</feature>
<dbReference type="InterPro" id="IPR000760">
    <property type="entry name" value="Inositol_monophosphatase-like"/>
</dbReference>
<evidence type="ECO:0000256" key="2">
    <source>
        <dbReference type="ARBA" id="ARBA00022723"/>
    </source>
</evidence>
<feature type="binding site" evidence="4">
    <location>
        <position position="240"/>
    </location>
    <ligand>
        <name>Mg(2+)</name>
        <dbReference type="ChEBI" id="CHEBI:18420"/>
        <label>2</label>
    </ligand>
</feature>
<dbReference type="GO" id="GO:0005886">
    <property type="term" value="C:plasma membrane"/>
    <property type="evidence" value="ECO:0007669"/>
    <property type="project" value="UniProtKB-SubCell"/>
</dbReference>
<dbReference type="PANTHER" id="PTHR43028:SF5">
    <property type="entry name" value="3'(2'),5'-BISPHOSPHATE NUCLEOTIDASE 1"/>
    <property type="match status" value="1"/>
</dbReference>
<dbReference type="InterPro" id="IPR020583">
    <property type="entry name" value="Inositol_monoP_metal-BS"/>
</dbReference>
<dbReference type="PRINTS" id="PR00377">
    <property type="entry name" value="IMPHPHTASES"/>
</dbReference>
<feature type="binding site" evidence="4">
    <location>
        <position position="87"/>
    </location>
    <ligand>
        <name>Mg(2+)</name>
        <dbReference type="ChEBI" id="CHEBI:18420"/>
        <label>1</label>
    </ligand>
</feature>
<feature type="binding site" evidence="5">
    <location>
        <position position="85"/>
    </location>
    <ligand>
        <name>Mg(2+)</name>
        <dbReference type="ChEBI" id="CHEBI:18420"/>
        <label>1</label>
        <note>catalytic</note>
    </ligand>
</feature>
<dbReference type="GO" id="GO:0008441">
    <property type="term" value="F:3'(2'),5'-bisphosphate nucleotidase activity"/>
    <property type="evidence" value="ECO:0007669"/>
    <property type="project" value="UniProtKB-UniRule"/>
</dbReference>
<feature type="binding site" evidence="4">
    <location>
        <position position="85"/>
    </location>
    <ligand>
        <name>Mg(2+)</name>
        <dbReference type="ChEBI" id="CHEBI:18420"/>
        <label>2</label>
    </ligand>
</feature>
<feature type="binding site" evidence="4">
    <location>
        <position position="85"/>
    </location>
    <ligand>
        <name>Mg(2+)</name>
        <dbReference type="ChEBI" id="CHEBI:18420"/>
        <label>1</label>
    </ligand>
</feature>
<dbReference type="GO" id="GO:0000287">
    <property type="term" value="F:magnesium ion binding"/>
    <property type="evidence" value="ECO:0007669"/>
    <property type="project" value="UniProtKB-UniRule"/>
</dbReference>
<keyword evidence="4" id="KW-1003">Cell membrane</keyword>
<keyword evidence="7" id="KW-1185">Reference proteome</keyword>
<evidence type="ECO:0000313" key="7">
    <source>
        <dbReference type="Proteomes" id="UP000054172"/>
    </source>
</evidence>
<dbReference type="CDD" id="cd01638">
    <property type="entry name" value="CysQ"/>
    <property type="match status" value="1"/>
</dbReference>
<dbReference type="PATRIC" id="fig|1702214.3.peg.2084"/>
<dbReference type="GO" id="GO:0000103">
    <property type="term" value="P:sulfate assimilation"/>
    <property type="evidence" value="ECO:0007669"/>
    <property type="project" value="TreeGrafter"/>
</dbReference>
<dbReference type="STRING" id="1702214.AL399_05305"/>
<dbReference type="PANTHER" id="PTHR43028">
    <property type="entry name" value="3'(2'),5'-BISPHOSPHATE NUCLEOTIDASE 1"/>
    <property type="match status" value="1"/>
</dbReference>
<keyword evidence="3 4" id="KW-0460">Magnesium</keyword>
<feature type="binding site" evidence="5">
    <location>
        <position position="65"/>
    </location>
    <ligand>
        <name>Mg(2+)</name>
        <dbReference type="ChEBI" id="CHEBI:18420"/>
        <label>1</label>
        <note>catalytic</note>
    </ligand>
</feature>
<comment type="catalytic activity">
    <reaction evidence="1 4">
        <text>adenosine 3',5'-bisphosphate + H2O = AMP + phosphate</text>
        <dbReference type="Rhea" id="RHEA:10040"/>
        <dbReference type="ChEBI" id="CHEBI:15377"/>
        <dbReference type="ChEBI" id="CHEBI:43474"/>
        <dbReference type="ChEBI" id="CHEBI:58343"/>
        <dbReference type="ChEBI" id="CHEBI:456215"/>
        <dbReference type="EC" id="3.1.3.7"/>
    </reaction>
</comment>
<accession>A0A0Q4AXT8</accession>
<dbReference type="AlphaFoldDB" id="A0A0Q4AXT8"/>
<evidence type="ECO:0000256" key="5">
    <source>
        <dbReference type="PIRSR" id="PIRSR600760-2"/>
    </source>
</evidence>
<comment type="similarity">
    <text evidence="4">Belongs to the inositol monophosphatase superfamily. CysQ family.</text>
</comment>
<feature type="binding site" evidence="4">
    <location>
        <position position="65"/>
    </location>
    <ligand>
        <name>substrate</name>
    </ligand>
</feature>
<dbReference type="Gene3D" id="3.40.190.80">
    <property type="match status" value="1"/>
</dbReference>
<dbReference type="Proteomes" id="UP000054172">
    <property type="component" value="Unassembled WGS sequence"/>
</dbReference>
<evidence type="ECO:0000256" key="3">
    <source>
        <dbReference type="ARBA" id="ARBA00022842"/>
    </source>
</evidence>
<keyword evidence="4" id="KW-0378">Hydrolase</keyword>
<comment type="cofactor">
    <cofactor evidence="4 5">
        <name>Mg(2+)</name>
        <dbReference type="ChEBI" id="CHEBI:18420"/>
    </cofactor>
</comment>
<dbReference type="SUPFAM" id="SSF56655">
    <property type="entry name" value="Carbohydrate phosphatase"/>
    <property type="match status" value="1"/>
</dbReference>
<dbReference type="InterPro" id="IPR050725">
    <property type="entry name" value="CysQ/Inositol_MonoPase"/>
</dbReference>
<feature type="binding site" evidence="4">
    <location>
        <position position="88"/>
    </location>
    <ligand>
        <name>Mg(2+)</name>
        <dbReference type="ChEBI" id="CHEBI:18420"/>
        <label>2</label>
    </ligand>
</feature>
<keyword evidence="4" id="KW-0472">Membrane</keyword>
<evidence type="ECO:0000313" key="6">
    <source>
        <dbReference type="EMBL" id="KQM08819.1"/>
    </source>
</evidence>
<dbReference type="PROSITE" id="PS00629">
    <property type="entry name" value="IMP_1"/>
    <property type="match status" value="1"/>
</dbReference>
<keyword evidence="2 4" id="KW-0479">Metal-binding</keyword>
<dbReference type="InterPro" id="IPR006240">
    <property type="entry name" value="CysQ"/>
</dbReference>
<gene>
    <name evidence="4" type="primary">cysQ</name>
    <name evidence="6" type="ORF">AL399_05305</name>
</gene>
<dbReference type="HAMAP" id="MF_02095">
    <property type="entry name" value="CysQ"/>
    <property type="match status" value="1"/>
</dbReference>
<evidence type="ECO:0000256" key="1">
    <source>
        <dbReference type="ARBA" id="ARBA00001625"/>
    </source>
</evidence>
<protein>
    <recommendedName>
        <fullName evidence="4">3'(2'),5'-bisphosphate nucleotidase CysQ</fullName>
        <ecNumber evidence="4">3.1.3.7</ecNumber>
    </recommendedName>
    <alternativeName>
        <fullName evidence="4">3'(2'),5-bisphosphonucleoside 3'(2')-phosphohydrolase</fullName>
    </alternativeName>
    <alternativeName>
        <fullName evidence="4">3'-phosphoadenosine 5'-phosphate phosphatase</fullName>
        <shortName evidence="4">PAP phosphatase</shortName>
    </alternativeName>
</protein>
<dbReference type="EC" id="3.1.3.7" evidence="4"/>
<feature type="binding site" evidence="5">
    <location>
        <position position="240"/>
    </location>
    <ligand>
        <name>Mg(2+)</name>
        <dbReference type="ChEBI" id="CHEBI:18420"/>
        <label>1</label>
        <note>catalytic</note>
    </ligand>
</feature>
<evidence type="ECO:0000256" key="4">
    <source>
        <dbReference type="HAMAP-Rule" id="MF_02095"/>
    </source>
</evidence>
<feature type="binding site" evidence="4">
    <location>
        <position position="65"/>
    </location>
    <ligand>
        <name>Mg(2+)</name>
        <dbReference type="ChEBI" id="CHEBI:18420"/>
        <label>1</label>
    </ligand>
</feature>
<proteinExistence type="inferred from homology"/>
<name>A0A0Q4AXT8_9BACT</name>
<dbReference type="Pfam" id="PF00459">
    <property type="entry name" value="Inositol_P"/>
    <property type="match status" value="1"/>
</dbReference>
<feature type="binding site" evidence="4">
    <location>
        <position position="240"/>
    </location>
    <ligand>
        <name>substrate</name>
    </ligand>
</feature>
<sequence length="292" mass="33231">MRLEMVSQAIYAAWVASARVMRLYRTGRVDVSLKSDATPVTEADRQSDKAIRECLAMTMIPLFSEEGRVPAYEERRDWDLFWMVDPVDGTKEFINLNGEFTVNIALIEDNKPTVGVIAAPDKGLLYFSVLGRGAFRHEGIDFTIANFDSYDYVALRKRCDYEKFRSTSQKLPLPRDRDRPFTVVRSRSHRAPELIDYLARVQRMYPNMREEICGSSLKFCLVAEGSADCYPRISLTSEWDTAAGQAIVEEAGRKVLDFATRKPIFYNKESLENPSLLVCEPDVKLPDLSEGV</sequence>
<dbReference type="EMBL" id="LIIK01000021">
    <property type="protein sequence ID" value="KQM08819.1"/>
    <property type="molecule type" value="Genomic_DNA"/>
</dbReference>
<comment type="subcellular location">
    <subcellularLocation>
        <location evidence="4">Cell membrane</location>
        <topology evidence="4">Peripheral membrane protein</topology>
        <orientation evidence="4">Cytoplasmic side</orientation>
    </subcellularLocation>
</comment>
<reference evidence="6" key="1">
    <citation type="submission" date="2015-08" db="EMBL/GenBank/DDBJ databases">
        <title>Candidatus Bacteriodes Periocalifornicus.</title>
        <authorList>
            <person name="McLean J.S."/>
            <person name="Kelley S."/>
        </authorList>
    </citation>
    <scope>NUCLEOTIDE SEQUENCE [LARGE SCALE GENOMIC DNA]</scope>
    <source>
        <strain evidence="6">12B</strain>
    </source>
</reference>
<dbReference type="GO" id="GO:0050427">
    <property type="term" value="P:3'-phosphoadenosine 5'-phosphosulfate metabolic process"/>
    <property type="evidence" value="ECO:0007669"/>
    <property type="project" value="TreeGrafter"/>
</dbReference>
<dbReference type="Gene3D" id="3.30.540.10">
    <property type="entry name" value="Fructose-1,6-Bisphosphatase, subunit A, domain 1"/>
    <property type="match status" value="1"/>
</dbReference>